<dbReference type="SFLD" id="SFLDG01082">
    <property type="entry name" value="B12-binding_domain_containing"/>
    <property type="match status" value="1"/>
</dbReference>
<gene>
    <name evidence="9" type="ORF">MNB_SUP05-5-893</name>
</gene>
<dbReference type="InterPro" id="IPR006638">
    <property type="entry name" value="Elp3/MiaA/NifB-like_rSAM"/>
</dbReference>
<dbReference type="SFLD" id="SFLDF00288">
    <property type="entry name" value="HemN-like__clustered_with_nucl"/>
    <property type="match status" value="1"/>
</dbReference>
<proteinExistence type="inferred from homology"/>
<evidence type="ECO:0000256" key="4">
    <source>
        <dbReference type="ARBA" id="ARBA00022723"/>
    </source>
</evidence>
<dbReference type="Pfam" id="PF06969">
    <property type="entry name" value="HemN_C"/>
    <property type="match status" value="1"/>
</dbReference>
<dbReference type="SFLD" id="SFLDF00562">
    <property type="entry name" value="HemN-like__clustered_with_heat"/>
    <property type="match status" value="1"/>
</dbReference>
<dbReference type="NCBIfam" id="TIGR00539">
    <property type="entry name" value="hemN_rel"/>
    <property type="match status" value="1"/>
</dbReference>
<dbReference type="InterPro" id="IPR004559">
    <property type="entry name" value="HemW-like"/>
</dbReference>
<dbReference type="SUPFAM" id="SSF102114">
    <property type="entry name" value="Radical SAM enzymes"/>
    <property type="match status" value="1"/>
</dbReference>
<accession>A0A1W1CNF7</accession>
<dbReference type="InterPro" id="IPR058240">
    <property type="entry name" value="rSAM_sf"/>
</dbReference>
<protein>
    <submittedName>
        <fullName evidence="9">Radical SAM family enzyme, similar to coproporphyrinogen III oxidase, oxygen-independent, clustered with nucleoside-triphosphatase RdgB</fullName>
    </submittedName>
</protein>
<feature type="domain" description="Radical SAM core" evidence="8">
    <location>
        <begin position="1"/>
        <end position="231"/>
    </location>
</feature>
<dbReference type="InterPro" id="IPR013785">
    <property type="entry name" value="Aldolase_TIM"/>
</dbReference>
<evidence type="ECO:0000256" key="5">
    <source>
        <dbReference type="ARBA" id="ARBA00023004"/>
    </source>
</evidence>
<dbReference type="CDD" id="cd01335">
    <property type="entry name" value="Radical_SAM"/>
    <property type="match status" value="1"/>
</dbReference>
<reference evidence="9" key="1">
    <citation type="submission" date="2016-10" db="EMBL/GenBank/DDBJ databases">
        <authorList>
            <person name="de Groot N.N."/>
        </authorList>
    </citation>
    <scope>NUCLEOTIDE SEQUENCE</scope>
</reference>
<evidence type="ECO:0000256" key="6">
    <source>
        <dbReference type="ARBA" id="ARBA00023014"/>
    </source>
</evidence>
<dbReference type="SMART" id="SM00729">
    <property type="entry name" value="Elp3"/>
    <property type="match status" value="1"/>
</dbReference>
<organism evidence="9">
    <name type="scientific">hydrothermal vent metagenome</name>
    <dbReference type="NCBI Taxonomy" id="652676"/>
    <lineage>
        <taxon>unclassified sequences</taxon>
        <taxon>metagenomes</taxon>
        <taxon>ecological metagenomes</taxon>
    </lineage>
</organism>
<dbReference type="PANTHER" id="PTHR13932:SF5">
    <property type="entry name" value="RADICAL S-ADENOSYL METHIONINE DOMAIN-CONTAINING PROTEIN 1, MITOCHONDRIAL"/>
    <property type="match status" value="1"/>
</dbReference>
<evidence type="ECO:0000256" key="1">
    <source>
        <dbReference type="ARBA" id="ARBA00006100"/>
    </source>
</evidence>
<evidence type="ECO:0000313" key="9">
    <source>
        <dbReference type="EMBL" id="SFV67232.1"/>
    </source>
</evidence>
<dbReference type="InterPro" id="IPR034505">
    <property type="entry name" value="Coproporphyrinogen-III_oxidase"/>
</dbReference>
<keyword evidence="7" id="KW-0143">Chaperone</keyword>
<name>A0A1W1CNF7_9ZZZZ</name>
<sequence length="367" mass="42199">MELPPLSLYIHYPWCVKKCPYCDFNSHEQKNENDIIYIKAVLNNLDEQLYSVQNREIQTIFIGGGTPSLCTPKAMEILFSELRKKLNFAKDIEITLEANPGASEIEKLKFFKDIGVNRLSIGVQSFNDKHLVNLGRIHSSEQAIKIIQKAKLAGFDNINIDLMFGLENQSIDECLNDIKQAIDLEPQHISFYQLTIEPNTLLAKFPPKLSDENSWDMQQKGHQLLDKAGYKQYEVSAFAKRVAKHNLNYWQFGDYLGIGAGAHGKITIDNKIIRTTQSKLPKDFIKNNQNKITTVENIAFEFMLNILRLKQGFDVELFEKRTGLRITEIDKQLNKAITLKLLERQKNKIQPTTKGFDFLNDIQTLFL</sequence>
<keyword evidence="2" id="KW-0349">Heme</keyword>
<keyword evidence="5" id="KW-0408">Iron</keyword>
<dbReference type="Pfam" id="PF04055">
    <property type="entry name" value="Radical_SAM"/>
    <property type="match status" value="1"/>
</dbReference>
<dbReference type="EMBL" id="FPHJ01000055">
    <property type="protein sequence ID" value="SFV67232.1"/>
    <property type="molecule type" value="Genomic_DNA"/>
</dbReference>
<comment type="similarity">
    <text evidence="1">Belongs to the anaerobic coproporphyrinogen-III oxidase family. HemW subfamily.</text>
</comment>
<evidence type="ECO:0000259" key="8">
    <source>
        <dbReference type="PROSITE" id="PS51918"/>
    </source>
</evidence>
<dbReference type="Gene3D" id="3.20.20.70">
    <property type="entry name" value="Aldolase class I"/>
    <property type="match status" value="1"/>
</dbReference>
<dbReference type="SFLD" id="SFLDS00029">
    <property type="entry name" value="Radical_SAM"/>
    <property type="match status" value="1"/>
</dbReference>
<dbReference type="GO" id="GO:0004109">
    <property type="term" value="F:coproporphyrinogen oxidase activity"/>
    <property type="evidence" value="ECO:0007669"/>
    <property type="project" value="InterPro"/>
</dbReference>
<dbReference type="GO" id="GO:0005737">
    <property type="term" value="C:cytoplasm"/>
    <property type="evidence" value="ECO:0007669"/>
    <property type="project" value="InterPro"/>
</dbReference>
<dbReference type="PROSITE" id="PS51918">
    <property type="entry name" value="RADICAL_SAM"/>
    <property type="match status" value="1"/>
</dbReference>
<dbReference type="InterPro" id="IPR007197">
    <property type="entry name" value="rSAM"/>
</dbReference>
<dbReference type="AlphaFoldDB" id="A0A1W1CNF7"/>
<keyword evidence="3" id="KW-0949">S-adenosyl-L-methionine</keyword>
<dbReference type="GO" id="GO:0046872">
    <property type="term" value="F:metal ion binding"/>
    <property type="evidence" value="ECO:0007669"/>
    <property type="project" value="UniProtKB-KW"/>
</dbReference>
<dbReference type="GO" id="GO:0006779">
    <property type="term" value="P:porphyrin-containing compound biosynthetic process"/>
    <property type="evidence" value="ECO:0007669"/>
    <property type="project" value="InterPro"/>
</dbReference>
<keyword evidence="6" id="KW-0411">Iron-sulfur</keyword>
<keyword evidence="4" id="KW-0479">Metal-binding</keyword>
<dbReference type="InterPro" id="IPR010723">
    <property type="entry name" value="HemN_C"/>
</dbReference>
<dbReference type="SFLD" id="SFLDG01065">
    <property type="entry name" value="anaerobic_coproporphyrinogen-I"/>
    <property type="match status" value="1"/>
</dbReference>
<evidence type="ECO:0000256" key="7">
    <source>
        <dbReference type="ARBA" id="ARBA00023186"/>
    </source>
</evidence>
<dbReference type="PANTHER" id="PTHR13932">
    <property type="entry name" value="COPROPORPHYRINIGEN III OXIDASE"/>
    <property type="match status" value="1"/>
</dbReference>
<evidence type="ECO:0000256" key="3">
    <source>
        <dbReference type="ARBA" id="ARBA00022691"/>
    </source>
</evidence>
<dbReference type="GO" id="GO:0051539">
    <property type="term" value="F:4 iron, 4 sulfur cluster binding"/>
    <property type="evidence" value="ECO:0007669"/>
    <property type="project" value="InterPro"/>
</dbReference>
<evidence type="ECO:0000256" key="2">
    <source>
        <dbReference type="ARBA" id="ARBA00022617"/>
    </source>
</evidence>